<comment type="similarity">
    <text evidence="3">Belongs to the ScpA family.</text>
</comment>
<proteinExistence type="inferred from homology"/>
<reference evidence="4" key="2">
    <citation type="journal article" date="2021" name="PeerJ">
        <title>Extensive microbial diversity within the chicken gut microbiome revealed by metagenomics and culture.</title>
        <authorList>
            <person name="Gilroy R."/>
            <person name="Ravi A."/>
            <person name="Getino M."/>
            <person name="Pursley I."/>
            <person name="Horton D.L."/>
            <person name="Alikhan N.F."/>
            <person name="Baker D."/>
            <person name="Gharbi K."/>
            <person name="Hall N."/>
            <person name="Watson M."/>
            <person name="Adriaenssens E.M."/>
            <person name="Foster-Nyarko E."/>
            <person name="Jarju S."/>
            <person name="Secka A."/>
            <person name="Antonio M."/>
            <person name="Oren A."/>
            <person name="Chaudhuri R.R."/>
            <person name="La Ragione R."/>
            <person name="Hildebrand F."/>
            <person name="Pallen M.J."/>
        </authorList>
    </citation>
    <scope>NUCLEOTIDE SEQUENCE</scope>
    <source>
        <strain evidence="4">ChiGjej2B2-16831</strain>
    </source>
</reference>
<dbReference type="PANTHER" id="PTHR33969">
    <property type="entry name" value="SEGREGATION AND CONDENSATION PROTEIN A"/>
    <property type="match status" value="1"/>
</dbReference>
<evidence type="ECO:0000256" key="3">
    <source>
        <dbReference type="HAMAP-Rule" id="MF_01805"/>
    </source>
</evidence>
<dbReference type="GO" id="GO:0006260">
    <property type="term" value="P:DNA replication"/>
    <property type="evidence" value="ECO:0007669"/>
    <property type="project" value="UniProtKB-UniRule"/>
</dbReference>
<keyword evidence="1 3" id="KW-0159">Chromosome partition</keyword>
<protein>
    <recommendedName>
        <fullName evidence="2 3">Segregation and condensation protein A</fullName>
    </recommendedName>
</protein>
<dbReference type="EMBL" id="DVNZ01000133">
    <property type="protein sequence ID" value="HIU94334.1"/>
    <property type="molecule type" value="Genomic_DNA"/>
</dbReference>
<evidence type="ECO:0000256" key="2">
    <source>
        <dbReference type="ARBA" id="ARBA00044777"/>
    </source>
</evidence>
<keyword evidence="3" id="KW-0132">Cell division</keyword>
<dbReference type="AlphaFoldDB" id="A0A9D1N3B0"/>
<keyword evidence="3" id="KW-0963">Cytoplasm</keyword>
<dbReference type="HAMAP" id="MF_01805">
    <property type="entry name" value="ScpA"/>
    <property type="match status" value="1"/>
</dbReference>
<dbReference type="Pfam" id="PF02616">
    <property type="entry name" value="SMC_ScpA"/>
    <property type="match status" value="1"/>
</dbReference>
<dbReference type="InterPro" id="IPR003768">
    <property type="entry name" value="ScpA"/>
</dbReference>
<accession>A0A9D1N3B0</accession>
<organism evidence="4 5">
    <name type="scientific">Candidatus Aphodomorpha intestinavium</name>
    <dbReference type="NCBI Taxonomy" id="2840672"/>
    <lineage>
        <taxon>Bacteria</taxon>
        <taxon>Bacillati</taxon>
        <taxon>Bacillota</taxon>
        <taxon>Clostridia</taxon>
        <taxon>Eubacteriales</taxon>
        <taxon>Candidatus Aphodomorpha</taxon>
    </lineage>
</organism>
<evidence type="ECO:0000313" key="4">
    <source>
        <dbReference type="EMBL" id="HIU94334.1"/>
    </source>
</evidence>
<gene>
    <name evidence="3" type="primary">scpA</name>
    <name evidence="4" type="ORF">IAD24_04170</name>
</gene>
<dbReference type="GO" id="GO:0051301">
    <property type="term" value="P:cell division"/>
    <property type="evidence" value="ECO:0007669"/>
    <property type="project" value="UniProtKB-KW"/>
</dbReference>
<dbReference type="GO" id="GO:0007059">
    <property type="term" value="P:chromosome segregation"/>
    <property type="evidence" value="ECO:0007669"/>
    <property type="project" value="UniProtKB-UniRule"/>
</dbReference>
<dbReference type="GO" id="GO:0005737">
    <property type="term" value="C:cytoplasm"/>
    <property type="evidence" value="ECO:0007669"/>
    <property type="project" value="UniProtKB-SubCell"/>
</dbReference>
<comment type="subunit">
    <text evidence="3">Component of a cohesin-like complex composed of ScpA, ScpB and the Smc homodimer, in which ScpA and ScpB bind to the head domain of Smc. The presence of the three proteins is required for the association of the complex with DNA.</text>
</comment>
<reference evidence="4" key="1">
    <citation type="submission" date="2020-10" db="EMBL/GenBank/DDBJ databases">
        <authorList>
            <person name="Gilroy R."/>
        </authorList>
    </citation>
    <scope>NUCLEOTIDE SEQUENCE</scope>
    <source>
        <strain evidence="4">ChiGjej2B2-16831</strain>
    </source>
</reference>
<sequence length="259" mass="29125">MAYRVHIRQFDGPLDLLLHLIGRAEIDIADIFVSEITQQYLSYMDQLDEVDMDTASDFLAMAATLLYIKSRHLLPRPPREEAEDAQEDPEQALIRQLREYKAFKEAGGELQALLQSARDSFTRLPEDVPLPPPRVELTGATQDGLYRALRELLARRAEEPRLNELHDVHPDRYTVRGCLAAIRSRLRGADGPVPFEALFSPGADKLEIIVTFMALLDMLARGEAHVRQGAPFAPITVRAGALRDDGDDDAYAFMDEVTE</sequence>
<dbReference type="Gene3D" id="6.10.250.2410">
    <property type="match status" value="1"/>
</dbReference>
<dbReference type="PANTHER" id="PTHR33969:SF2">
    <property type="entry name" value="SEGREGATION AND CONDENSATION PROTEIN A"/>
    <property type="match status" value="1"/>
</dbReference>
<comment type="caution">
    <text evidence="4">The sequence shown here is derived from an EMBL/GenBank/DDBJ whole genome shotgun (WGS) entry which is preliminary data.</text>
</comment>
<evidence type="ECO:0000256" key="1">
    <source>
        <dbReference type="ARBA" id="ARBA00022829"/>
    </source>
</evidence>
<name>A0A9D1N3B0_9FIRM</name>
<comment type="subcellular location">
    <subcellularLocation>
        <location evidence="3">Cytoplasm</location>
    </subcellularLocation>
    <text evidence="3">Associated with two foci at the outer edges of the nucleoid region in young cells, and at four foci within both cell halves in older cells.</text>
</comment>
<keyword evidence="3" id="KW-0131">Cell cycle</keyword>
<dbReference type="Proteomes" id="UP000824128">
    <property type="component" value="Unassembled WGS sequence"/>
</dbReference>
<evidence type="ECO:0000313" key="5">
    <source>
        <dbReference type="Proteomes" id="UP000824128"/>
    </source>
</evidence>
<comment type="function">
    <text evidence="3">Participates in chromosomal partition during cell division. May act via the formation of a condensin-like complex containing Smc and ScpB that pull DNA away from mid-cell into both cell halves.</text>
</comment>